<dbReference type="KEGG" id="nlo:107217703"/>
<feature type="site" description="mRNA cap binding" evidence="12">
    <location>
        <position position="419"/>
    </location>
</feature>
<keyword evidence="6 10" id="KW-0694">RNA-binding</keyword>
<evidence type="ECO:0000256" key="6">
    <source>
        <dbReference type="ARBA" id="ARBA00022884"/>
    </source>
</evidence>
<accession>A0A6J0B9H9</accession>
<dbReference type="GeneID" id="107217703"/>
<dbReference type="PROSITE" id="PS51562">
    <property type="entry name" value="RNA_CAP0_MT"/>
    <property type="match status" value="1"/>
</dbReference>
<feature type="site" description="mRNA cap binding" evidence="12">
    <location>
        <position position="156"/>
    </location>
</feature>
<dbReference type="GO" id="GO:0005634">
    <property type="term" value="C:nucleus"/>
    <property type="evidence" value="ECO:0007669"/>
    <property type="project" value="UniProtKB-SubCell"/>
</dbReference>
<keyword evidence="4 10" id="KW-0808">Transferase</keyword>
<evidence type="ECO:0000313" key="15">
    <source>
        <dbReference type="Proteomes" id="UP000829291"/>
    </source>
</evidence>
<dbReference type="SUPFAM" id="SSF53335">
    <property type="entry name" value="S-adenosyl-L-methionine-dependent methyltransferases"/>
    <property type="match status" value="1"/>
</dbReference>
<evidence type="ECO:0000256" key="4">
    <source>
        <dbReference type="ARBA" id="ARBA00022679"/>
    </source>
</evidence>
<dbReference type="InParanoid" id="A0A6J0B9H9"/>
<evidence type="ECO:0000256" key="7">
    <source>
        <dbReference type="ARBA" id="ARBA00023042"/>
    </source>
</evidence>
<evidence type="ECO:0000256" key="5">
    <source>
        <dbReference type="ARBA" id="ARBA00022691"/>
    </source>
</evidence>
<feature type="compositionally biased region" description="Basic and acidic residues" evidence="13">
    <location>
        <begin position="40"/>
        <end position="53"/>
    </location>
</feature>
<evidence type="ECO:0000256" key="3">
    <source>
        <dbReference type="ARBA" id="ARBA00022664"/>
    </source>
</evidence>
<dbReference type="PANTHER" id="PTHR12189">
    <property type="entry name" value="MRNA GUANINE-7- METHYLTRANSFERASE"/>
    <property type="match status" value="1"/>
</dbReference>
<dbReference type="InterPro" id="IPR004971">
    <property type="entry name" value="mRNA_G-N7_MeTrfase_dom"/>
</dbReference>
<name>A0A6J0B9H9_NEOLC</name>
<evidence type="ECO:0000256" key="1">
    <source>
        <dbReference type="ARBA" id="ARBA00004123"/>
    </source>
</evidence>
<dbReference type="CDD" id="cd02440">
    <property type="entry name" value="AdoMet_MTases"/>
    <property type="match status" value="1"/>
</dbReference>
<evidence type="ECO:0000256" key="12">
    <source>
        <dbReference type="PIRSR" id="PIRSR028762-2"/>
    </source>
</evidence>
<dbReference type="Gene3D" id="3.40.50.150">
    <property type="entry name" value="Vaccinia Virus protein VP39"/>
    <property type="match status" value="1"/>
</dbReference>
<evidence type="ECO:0000313" key="16">
    <source>
        <dbReference type="RefSeq" id="XP_015510822.1"/>
    </source>
</evidence>
<comment type="similarity">
    <text evidence="10">Belongs to the class I-like SAM-binding methyltransferase superfamily. mRNA cap 0 methyltransferase family.</text>
</comment>
<dbReference type="EC" id="2.1.1.56" evidence="10"/>
<dbReference type="CTD" id="8731"/>
<comment type="catalytic activity">
    <reaction evidence="9">
        <text>a 5'-end (5'-triphosphoguanosine)-ribonucleoside in mRNA + S-adenosyl-L-methionine = a 5'-end (N(7)-methyl 5'-triphosphoguanosine)-ribonucleoside in mRNA + S-adenosyl-L-homocysteine</text>
        <dbReference type="Rhea" id="RHEA:67008"/>
        <dbReference type="Rhea" id="RHEA-COMP:17166"/>
        <dbReference type="Rhea" id="RHEA-COMP:17167"/>
        <dbReference type="ChEBI" id="CHEBI:57856"/>
        <dbReference type="ChEBI" id="CHEBI:59789"/>
        <dbReference type="ChEBI" id="CHEBI:156461"/>
        <dbReference type="ChEBI" id="CHEBI:167617"/>
        <dbReference type="EC" id="2.1.1.56"/>
    </reaction>
</comment>
<feature type="site" description="mRNA cap binding" evidence="12">
    <location>
        <position position="324"/>
    </location>
</feature>
<feature type="binding site" evidence="11">
    <location>
        <position position="126"/>
    </location>
    <ligand>
        <name>S-adenosyl-L-methionine</name>
        <dbReference type="ChEBI" id="CHEBI:59789"/>
    </ligand>
</feature>
<keyword evidence="7 10" id="KW-0506">mRNA capping</keyword>
<feature type="binding site" evidence="11">
    <location>
        <position position="236"/>
    </location>
    <ligand>
        <name>S-adenosyl-L-methionine</name>
        <dbReference type="ChEBI" id="CHEBI:59789"/>
    </ligand>
</feature>
<dbReference type="InterPro" id="IPR016899">
    <property type="entry name" value="mRNA_G-N7_MeTrfase_euk"/>
</dbReference>
<dbReference type="PANTHER" id="PTHR12189:SF2">
    <property type="entry name" value="MRNA CAP GUANINE-N7 METHYLTRANSFERASE"/>
    <property type="match status" value="1"/>
</dbReference>
<dbReference type="GO" id="GO:0004482">
    <property type="term" value="F:mRNA 5'-cap (guanine-N7-)-methyltransferase activity"/>
    <property type="evidence" value="ECO:0007669"/>
    <property type="project" value="UniProtKB-EC"/>
</dbReference>
<feature type="site" description="mRNA cap binding" evidence="12">
    <location>
        <position position="162"/>
    </location>
</feature>
<evidence type="ECO:0000256" key="8">
    <source>
        <dbReference type="ARBA" id="ARBA00023242"/>
    </source>
</evidence>
<keyword evidence="8 10" id="KW-0539">Nucleus</keyword>
<gene>
    <name evidence="16" type="primary">LOC107217703</name>
</gene>
<evidence type="ECO:0000259" key="14">
    <source>
        <dbReference type="PROSITE" id="PS51562"/>
    </source>
</evidence>
<evidence type="ECO:0000256" key="11">
    <source>
        <dbReference type="PIRSR" id="PIRSR028762-1"/>
    </source>
</evidence>
<dbReference type="Pfam" id="PF03291">
    <property type="entry name" value="mRNA_G-N7_MeTrfase"/>
    <property type="match status" value="1"/>
</dbReference>
<dbReference type="FunCoup" id="A0A6J0B9H9">
    <property type="interactions" value="2069"/>
</dbReference>
<feature type="binding site" evidence="12">
    <location>
        <begin position="122"/>
        <end position="123"/>
    </location>
    <ligand>
        <name>mRNA</name>
        <dbReference type="ChEBI" id="CHEBI:33699"/>
    </ligand>
</feature>
<keyword evidence="3 10" id="KW-0507">mRNA processing</keyword>
<evidence type="ECO:0000256" key="9">
    <source>
        <dbReference type="ARBA" id="ARBA00044712"/>
    </source>
</evidence>
<dbReference type="RefSeq" id="XP_015510822.1">
    <property type="nucleotide sequence ID" value="XM_015655336.2"/>
</dbReference>
<dbReference type="Proteomes" id="UP000829291">
    <property type="component" value="Chromosome 2"/>
</dbReference>
<proteinExistence type="inferred from homology"/>
<feature type="binding site" evidence="11">
    <location>
        <position position="241"/>
    </location>
    <ligand>
        <name>S-adenosyl-L-methionine</name>
        <dbReference type="ChEBI" id="CHEBI:59789"/>
    </ligand>
</feature>
<dbReference type="AlphaFoldDB" id="A0A6J0B9H9"/>
<feature type="binding site" evidence="11">
    <location>
        <position position="153"/>
    </location>
    <ligand>
        <name>S-adenosyl-L-methionine</name>
        <dbReference type="ChEBI" id="CHEBI:59789"/>
    </ligand>
</feature>
<evidence type="ECO:0000256" key="10">
    <source>
        <dbReference type="PIRNR" id="PIRNR028762"/>
    </source>
</evidence>
<feature type="region of interest" description="Disordered" evidence="13">
    <location>
        <begin position="1"/>
        <end position="87"/>
    </location>
</feature>
<feature type="binding site" evidence="11">
    <location>
        <position position="175"/>
    </location>
    <ligand>
        <name>S-adenosyl-L-methionine</name>
        <dbReference type="ChEBI" id="CHEBI:59789"/>
    </ligand>
</feature>
<dbReference type="GO" id="GO:0003723">
    <property type="term" value="F:RNA binding"/>
    <property type="evidence" value="ECO:0007669"/>
    <property type="project" value="UniProtKB-KW"/>
</dbReference>
<feature type="compositionally biased region" description="Polar residues" evidence="13">
    <location>
        <begin position="17"/>
        <end position="39"/>
    </location>
</feature>
<feature type="compositionally biased region" description="Polar residues" evidence="13">
    <location>
        <begin position="74"/>
        <end position="83"/>
    </location>
</feature>
<reference evidence="16" key="1">
    <citation type="submission" date="2025-08" db="UniProtKB">
        <authorList>
            <consortium name="RefSeq"/>
        </authorList>
    </citation>
    <scope>IDENTIFICATION</scope>
    <source>
        <tissue evidence="16">Thorax and Abdomen</tissue>
    </source>
</reference>
<keyword evidence="5 10" id="KW-0949">S-adenosyl-L-methionine</keyword>
<organism evidence="16">
    <name type="scientific">Neodiprion lecontei</name>
    <name type="common">Redheaded pine sawfly</name>
    <dbReference type="NCBI Taxonomy" id="441921"/>
    <lineage>
        <taxon>Eukaryota</taxon>
        <taxon>Metazoa</taxon>
        <taxon>Ecdysozoa</taxon>
        <taxon>Arthropoda</taxon>
        <taxon>Hexapoda</taxon>
        <taxon>Insecta</taxon>
        <taxon>Pterygota</taxon>
        <taxon>Neoptera</taxon>
        <taxon>Endopterygota</taxon>
        <taxon>Hymenoptera</taxon>
        <taxon>Tenthredinoidea</taxon>
        <taxon>Diprionidae</taxon>
        <taxon>Diprioninae</taxon>
        <taxon>Neodiprion</taxon>
    </lineage>
</organism>
<dbReference type="InterPro" id="IPR039753">
    <property type="entry name" value="RG7MT1"/>
</dbReference>
<evidence type="ECO:0000256" key="13">
    <source>
        <dbReference type="SAM" id="MobiDB-lite"/>
    </source>
</evidence>
<keyword evidence="2 10" id="KW-0489">Methyltransferase</keyword>
<evidence type="ECO:0000256" key="2">
    <source>
        <dbReference type="ARBA" id="ARBA00022603"/>
    </source>
</evidence>
<dbReference type="InterPro" id="IPR029063">
    <property type="entry name" value="SAM-dependent_MTases_sf"/>
</dbReference>
<keyword evidence="15" id="KW-1185">Reference proteome</keyword>
<sequence>MSSSPEETGPANENEGNRTPSHDSTVSGETLDNRGSTGKRTAEKRKLVDEDSTKQSGEGYDEAADDTRQDAQTKESSIPSDLSTGDKLAGNSALVTKHYNTLESKGLTQRSQSRIVHMRNFNNWIKSMLISEYLGKARQGKGHRAPFKVLDMCCGKGGDLLKWSKANITHLICADIAEVSVEQCQSRYNDLLNRSSNNRGFAPVFTAEFISADCTKVRLREKYKDASCQLDLVSCQFAFHYSFESVQQAECMLRNAGESLRPGGYFIGTIPDAYDLVSRWQKSDTNKFGNDIYSVEFLCEDKVKPPLFGAKYNFHLEEVVNCPEFLVHLPTLAKLALKYGLELVMFERFENFYERMKSEGRSLLGKMRALETYPPCHEAPLLGQNPEDYRYAAQYMQNSTGHRKIGTLSLPEWEATSLYAVFAFQKMKTTWNAEGKPEYFKV</sequence>
<feature type="site" description="mRNA cap binding" evidence="12">
    <location>
        <position position="187"/>
    </location>
</feature>
<feature type="domain" description="MRNA cap 0 methyltransferase" evidence="14">
    <location>
        <begin position="113"/>
        <end position="427"/>
    </location>
</feature>
<dbReference type="PIRSF" id="PIRSF028762">
    <property type="entry name" value="ABD1"/>
    <property type="match status" value="1"/>
</dbReference>
<feature type="site" description="mRNA cap binding" evidence="12">
    <location>
        <position position="240"/>
    </location>
</feature>
<dbReference type="OrthoDB" id="10248867at2759"/>
<protein>
    <recommendedName>
        <fullName evidence="10">mRNA cap guanine-N(7) methyltransferase</fullName>
        <ecNumber evidence="10">2.1.1.56</ecNumber>
    </recommendedName>
    <alternativeName>
        <fullName evidence="10">mRNA (guanine-N(7))-methyltransferase</fullName>
    </alternativeName>
    <alternativeName>
        <fullName evidence="10">mRNA cap methyltransferase</fullName>
    </alternativeName>
</protein>
<feature type="binding site" evidence="11">
    <location>
        <position position="213"/>
    </location>
    <ligand>
        <name>S-adenosyl-L-methionine</name>
        <dbReference type="ChEBI" id="CHEBI:59789"/>
    </ligand>
</feature>
<comment type="subcellular location">
    <subcellularLocation>
        <location evidence="1 10">Nucleus</location>
    </subcellularLocation>
</comment>